<evidence type="ECO:0000313" key="1">
    <source>
        <dbReference type="EMBL" id="RCX18221.1"/>
    </source>
</evidence>
<accession>A0A369B9Z3</accession>
<keyword evidence="2" id="KW-1185">Reference proteome</keyword>
<dbReference type="InterPro" id="IPR025906">
    <property type="entry name" value="YjfB_motility"/>
</dbReference>
<gene>
    <name evidence="1" type="ORF">DFP94_107176</name>
</gene>
<dbReference type="OrthoDB" id="1924973at2"/>
<evidence type="ECO:0000313" key="2">
    <source>
        <dbReference type="Proteomes" id="UP000253090"/>
    </source>
</evidence>
<name>A0A369B9Z3_9BACL</name>
<sequence length="59" mass="6281">MDIAAAATVMSRTALSQAVGIRVLNMAKNQAEVQGQNLIQMLEQSTGNPNLGKNVDIRV</sequence>
<dbReference type="Pfam" id="PF14070">
    <property type="entry name" value="YjfB_motility"/>
    <property type="match status" value="1"/>
</dbReference>
<organism evidence="1 2">
    <name type="scientific">Fontibacillus phaseoli</name>
    <dbReference type="NCBI Taxonomy" id="1416533"/>
    <lineage>
        <taxon>Bacteria</taxon>
        <taxon>Bacillati</taxon>
        <taxon>Bacillota</taxon>
        <taxon>Bacilli</taxon>
        <taxon>Bacillales</taxon>
        <taxon>Paenibacillaceae</taxon>
        <taxon>Fontibacillus</taxon>
    </lineage>
</organism>
<dbReference type="RefSeq" id="WP_114497726.1">
    <property type="nucleotide sequence ID" value="NZ_QPJW01000007.1"/>
</dbReference>
<protein>
    <submittedName>
        <fullName evidence="1">Putative motility protein YjfB-like</fullName>
    </submittedName>
</protein>
<proteinExistence type="predicted"/>
<dbReference type="Proteomes" id="UP000253090">
    <property type="component" value="Unassembled WGS sequence"/>
</dbReference>
<dbReference type="EMBL" id="QPJW01000007">
    <property type="protein sequence ID" value="RCX18221.1"/>
    <property type="molecule type" value="Genomic_DNA"/>
</dbReference>
<dbReference type="AlphaFoldDB" id="A0A369B9Z3"/>
<comment type="caution">
    <text evidence="1">The sequence shown here is derived from an EMBL/GenBank/DDBJ whole genome shotgun (WGS) entry which is preliminary data.</text>
</comment>
<reference evidence="1 2" key="1">
    <citation type="submission" date="2018-07" db="EMBL/GenBank/DDBJ databases">
        <title>Genomic Encyclopedia of Type Strains, Phase III (KMG-III): the genomes of soil and plant-associated and newly described type strains.</title>
        <authorList>
            <person name="Whitman W."/>
        </authorList>
    </citation>
    <scope>NUCLEOTIDE SEQUENCE [LARGE SCALE GENOMIC DNA]</scope>
    <source>
        <strain evidence="1 2">CECT 8333</strain>
    </source>
</reference>